<sequence>MIGQPPKYGDALQRRLTCLLLILSICASFIPLPAGYPAIEGKDRSAPFPCQDRPCGCGSAEQCWRKCCCFSHAQKLAWAKSHGVTPPDFVVQAAAAESRTRDDAAMLCGVKTTAKEGCSCCSPVKRENPSPSTQPVASDSPQGRRTLKLVIGAWMQQCHGHSSLWNSLDWAIAWEGDAWPPALSVGSWPRVRSIALRCRLPDSPLLPPKLSGRALSFCLI</sequence>
<reference evidence="1 2" key="1">
    <citation type="submission" date="2019-02" db="EMBL/GenBank/DDBJ databases">
        <title>Deep-cultivation of Planctomycetes and their phenomic and genomic characterization uncovers novel biology.</title>
        <authorList>
            <person name="Wiegand S."/>
            <person name="Jogler M."/>
            <person name="Boedeker C."/>
            <person name="Pinto D."/>
            <person name="Vollmers J."/>
            <person name="Rivas-Marin E."/>
            <person name="Kohn T."/>
            <person name="Peeters S.H."/>
            <person name="Heuer A."/>
            <person name="Rast P."/>
            <person name="Oberbeckmann S."/>
            <person name="Bunk B."/>
            <person name="Jeske O."/>
            <person name="Meyerdierks A."/>
            <person name="Storesund J.E."/>
            <person name="Kallscheuer N."/>
            <person name="Luecker S."/>
            <person name="Lage O.M."/>
            <person name="Pohl T."/>
            <person name="Merkel B.J."/>
            <person name="Hornburger P."/>
            <person name="Mueller R.-W."/>
            <person name="Bruemmer F."/>
            <person name="Labrenz M."/>
            <person name="Spormann A.M."/>
            <person name="Op den Camp H."/>
            <person name="Overmann J."/>
            <person name="Amann R."/>
            <person name="Jetten M.S.M."/>
            <person name="Mascher T."/>
            <person name="Medema M.H."/>
            <person name="Devos D.P."/>
            <person name="Kaster A.-K."/>
            <person name="Ovreas L."/>
            <person name="Rohde M."/>
            <person name="Galperin M.Y."/>
            <person name="Jogler C."/>
        </authorList>
    </citation>
    <scope>NUCLEOTIDE SEQUENCE [LARGE SCALE GENOMIC DNA]</scope>
    <source>
        <strain evidence="1 2">Pla85_3_4</strain>
    </source>
</reference>
<evidence type="ECO:0000313" key="2">
    <source>
        <dbReference type="Proteomes" id="UP000317648"/>
    </source>
</evidence>
<protein>
    <submittedName>
        <fullName evidence="1">Uncharacterized protein</fullName>
    </submittedName>
</protein>
<gene>
    <name evidence="1" type="ORF">Pla8534_67440</name>
</gene>
<proteinExistence type="predicted"/>
<name>A0A518E446_9BACT</name>
<evidence type="ECO:0000313" key="1">
    <source>
        <dbReference type="EMBL" id="QDU98833.1"/>
    </source>
</evidence>
<dbReference type="AlphaFoldDB" id="A0A518E446"/>
<dbReference type="KEGG" id="lcre:Pla8534_67440"/>
<dbReference type="Proteomes" id="UP000317648">
    <property type="component" value="Chromosome"/>
</dbReference>
<dbReference type="EMBL" id="CP036433">
    <property type="protein sequence ID" value="QDU98833.1"/>
    <property type="molecule type" value="Genomic_DNA"/>
</dbReference>
<organism evidence="1 2">
    <name type="scientific">Lignipirellula cremea</name>
    <dbReference type="NCBI Taxonomy" id="2528010"/>
    <lineage>
        <taxon>Bacteria</taxon>
        <taxon>Pseudomonadati</taxon>
        <taxon>Planctomycetota</taxon>
        <taxon>Planctomycetia</taxon>
        <taxon>Pirellulales</taxon>
        <taxon>Pirellulaceae</taxon>
        <taxon>Lignipirellula</taxon>
    </lineage>
</organism>
<keyword evidence="2" id="KW-1185">Reference proteome</keyword>
<accession>A0A518E446</accession>